<feature type="region of interest" description="Disordered" evidence="1">
    <location>
        <begin position="130"/>
        <end position="161"/>
    </location>
</feature>
<gene>
    <name evidence="2" type="ORF">D6D19_00166</name>
</gene>
<accession>A0A4S9LQI5</accession>
<dbReference type="AlphaFoldDB" id="A0A4S9LQI5"/>
<protein>
    <submittedName>
        <fullName evidence="2">Uncharacterized protein</fullName>
    </submittedName>
</protein>
<proteinExistence type="predicted"/>
<reference evidence="2 3" key="1">
    <citation type="submission" date="2018-10" db="EMBL/GenBank/DDBJ databases">
        <title>Fifty Aureobasidium pullulans genomes reveal a recombining polyextremotolerant generalist.</title>
        <authorList>
            <person name="Gostincar C."/>
            <person name="Turk M."/>
            <person name="Zajc J."/>
            <person name="Gunde-Cimerman N."/>
        </authorList>
    </citation>
    <scope>NUCLEOTIDE SEQUENCE [LARGE SCALE GENOMIC DNA]</scope>
    <source>
        <strain evidence="2 3">EXF-10659</strain>
    </source>
</reference>
<feature type="region of interest" description="Disordered" evidence="1">
    <location>
        <begin position="1"/>
        <end position="76"/>
    </location>
</feature>
<feature type="compositionally biased region" description="Polar residues" evidence="1">
    <location>
        <begin position="151"/>
        <end position="161"/>
    </location>
</feature>
<feature type="compositionally biased region" description="Basic and acidic residues" evidence="1">
    <location>
        <begin position="55"/>
        <end position="66"/>
    </location>
</feature>
<evidence type="ECO:0000313" key="2">
    <source>
        <dbReference type="EMBL" id="THW80767.1"/>
    </source>
</evidence>
<dbReference type="EMBL" id="QZAO01000002">
    <property type="protein sequence ID" value="THW80767.1"/>
    <property type="molecule type" value="Genomic_DNA"/>
</dbReference>
<organism evidence="2 3">
    <name type="scientific">Aureobasidium pullulans</name>
    <name type="common">Black yeast</name>
    <name type="synonym">Pullularia pullulans</name>
    <dbReference type="NCBI Taxonomy" id="5580"/>
    <lineage>
        <taxon>Eukaryota</taxon>
        <taxon>Fungi</taxon>
        <taxon>Dikarya</taxon>
        <taxon>Ascomycota</taxon>
        <taxon>Pezizomycotina</taxon>
        <taxon>Dothideomycetes</taxon>
        <taxon>Dothideomycetidae</taxon>
        <taxon>Dothideales</taxon>
        <taxon>Saccotheciaceae</taxon>
        <taxon>Aureobasidium</taxon>
    </lineage>
</organism>
<comment type="caution">
    <text evidence="2">The sequence shown here is derived from an EMBL/GenBank/DDBJ whole genome shotgun (WGS) entry which is preliminary data.</text>
</comment>
<sequence length="772" mass="88151">MPTTRSGRVLGPDQSSNSGYVSYQQDYHKPNRRKTTILDPTKDNTRLARATEQAAKAEEALRRAEAENDPADILQEQRDRTELLTIGRNLLESNLQEWDKRHSLRLEAESQSVSPEPEVEFLKALWSKQVNSPAEEPSSERRITDKAPSPAQDSRPQQQTAPKVIKTIHETAQPMPNCMLNIDNASFLEVWTSVVTQFLHPDLSWTTCLSVGNAIVTICTASDEYHHDPAQDNDHPSKGAAKNGLEVMGFRLRLKHHLAVVDNQNRPADEAALKSKFDSRDDYKTLKESLESSLQISHGGCKSILAEDAWTFYNELRPTTHKQYAIAPEAAEDDFNIDYEATNAAFLELWSAVVAKHVYPELPWEACSNIGNAVLVLCMALGDGLFQDAVKQDAECEPLYQPECKFDEQTKDKSDDRDENEIELVKEVQNDMKEWKEAAERKDINFMGFKLTLRDNLVFLSDTMTPINKQTTVDTKFESQNDLKSMSAWYKLAIASTPMFESNSNLLDAKALELYKIFSPQTDSYWNTRLQVSWKRMGEVMMSYESLHQKVEQQVDPKAETGFEDDDEEEDSPIICGVVRDPEPPPHVDIMADNASLLELWAAMVTRRIYHWLSWQTCLQIGNAVMVVCIASGDDFFELDRSEEVSKTAEKDDDEATSDERRRLRLQSIEVNIMGFSLMLRNNSVFLNNEIISPRQLSFTFDSEQDKFSMIKWYEYAINATFKNDTELLNSGALDLFRCLLPSKRGKNEYWETRYRVRSSDMADTLRTLEEV</sequence>
<name>A0A4S9LQI5_AURPU</name>
<dbReference type="Proteomes" id="UP000308802">
    <property type="component" value="Unassembled WGS sequence"/>
</dbReference>
<evidence type="ECO:0000256" key="1">
    <source>
        <dbReference type="SAM" id="MobiDB-lite"/>
    </source>
</evidence>
<feature type="compositionally biased region" description="Polar residues" evidence="1">
    <location>
        <begin position="13"/>
        <end position="25"/>
    </location>
</feature>
<evidence type="ECO:0000313" key="3">
    <source>
        <dbReference type="Proteomes" id="UP000308802"/>
    </source>
</evidence>